<dbReference type="Proteomes" id="UP000439983">
    <property type="component" value="Unassembled WGS sequence"/>
</dbReference>
<feature type="region of interest" description="Disordered" evidence="1">
    <location>
        <begin position="73"/>
        <end position="117"/>
    </location>
</feature>
<dbReference type="RefSeq" id="WP_153443111.1">
    <property type="nucleotide sequence ID" value="NZ_JACIGA010000018.1"/>
</dbReference>
<dbReference type="AlphaFoldDB" id="A0A6N7LQH5"/>
<sequence length="150" mass="15835">MMDMLGTKVSNRDNSRTFSRLVSFSKAHVYSLKASLPTRPPRVAGTGKKTPEYPMVGAIGSEFDNLAVSVVRAGHGNTTERHHASADHSGGGRSVGGSGLQASPPTSRENSQAVTQSEAFERVLSSIAVQIVSDAMAEVDDAMDETEDDA</sequence>
<feature type="compositionally biased region" description="Polar residues" evidence="1">
    <location>
        <begin position="100"/>
        <end position="117"/>
    </location>
</feature>
<reference evidence="2 3" key="1">
    <citation type="journal article" date="2013" name="Genome Biol.">
        <title>Comparative genomics of the core and accessory genomes of 48 Sinorhizobium strains comprising five genospecies.</title>
        <authorList>
            <person name="Sugawara M."/>
            <person name="Epstein B."/>
            <person name="Badgley B.D."/>
            <person name="Unno T."/>
            <person name="Xu L."/>
            <person name="Reese J."/>
            <person name="Gyaneshwar P."/>
            <person name="Denny R."/>
            <person name="Mudge J."/>
            <person name="Bharti A.K."/>
            <person name="Farmer A.D."/>
            <person name="May G.D."/>
            <person name="Woodward J.E."/>
            <person name="Medigue C."/>
            <person name="Vallenet D."/>
            <person name="Lajus A."/>
            <person name="Rouy Z."/>
            <person name="Martinez-Vaz B."/>
            <person name="Tiffin P."/>
            <person name="Young N.D."/>
            <person name="Sadowsky M.J."/>
        </authorList>
    </citation>
    <scope>NUCLEOTIDE SEQUENCE [LARGE SCALE GENOMIC DNA]</scope>
    <source>
        <strain evidence="2 3">USDA4894</strain>
    </source>
</reference>
<evidence type="ECO:0000256" key="1">
    <source>
        <dbReference type="SAM" id="MobiDB-lite"/>
    </source>
</evidence>
<gene>
    <name evidence="2" type="ORF">GHK62_32440</name>
</gene>
<evidence type="ECO:0000313" key="2">
    <source>
        <dbReference type="EMBL" id="MQX19258.1"/>
    </source>
</evidence>
<protein>
    <submittedName>
        <fullName evidence="2">Uncharacterized protein</fullName>
    </submittedName>
</protein>
<evidence type="ECO:0000313" key="3">
    <source>
        <dbReference type="Proteomes" id="UP000439983"/>
    </source>
</evidence>
<keyword evidence="3" id="KW-1185">Reference proteome</keyword>
<name>A0A6N7LQH5_SINTE</name>
<organism evidence="2 3">
    <name type="scientific">Sinorhizobium terangae</name>
    <dbReference type="NCBI Taxonomy" id="110322"/>
    <lineage>
        <taxon>Bacteria</taxon>
        <taxon>Pseudomonadati</taxon>
        <taxon>Pseudomonadota</taxon>
        <taxon>Alphaproteobacteria</taxon>
        <taxon>Hyphomicrobiales</taxon>
        <taxon>Rhizobiaceae</taxon>
        <taxon>Sinorhizobium/Ensifer group</taxon>
        <taxon>Sinorhizobium</taxon>
    </lineage>
</organism>
<feature type="compositionally biased region" description="Gly residues" evidence="1">
    <location>
        <begin position="89"/>
        <end position="99"/>
    </location>
</feature>
<comment type="caution">
    <text evidence="2">The sequence shown here is derived from an EMBL/GenBank/DDBJ whole genome shotgun (WGS) entry which is preliminary data.</text>
</comment>
<proteinExistence type="predicted"/>
<accession>A0A6N7LQH5</accession>
<dbReference type="EMBL" id="WITC01000135">
    <property type="protein sequence ID" value="MQX19258.1"/>
    <property type="molecule type" value="Genomic_DNA"/>
</dbReference>